<feature type="compositionally biased region" description="Basic and acidic residues" evidence="1">
    <location>
        <begin position="374"/>
        <end position="383"/>
    </location>
</feature>
<keyword evidence="3" id="KW-1185">Reference proteome</keyword>
<feature type="compositionally biased region" description="Polar residues" evidence="1">
    <location>
        <begin position="312"/>
        <end position="323"/>
    </location>
</feature>
<proteinExistence type="predicted"/>
<reference evidence="2" key="1">
    <citation type="submission" date="2020-06" db="EMBL/GenBank/DDBJ databases">
        <authorList>
            <consortium name="Plant Systems Biology data submission"/>
        </authorList>
    </citation>
    <scope>NUCLEOTIDE SEQUENCE</scope>
    <source>
        <strain evidence="2">D6</strain>
    </source>
</reference>
<evidence type="ECO:0000313" key="2">
    <source>
        <dbReference type="EMBL" id="CAB9508366.1"/>
    </source>
</evidence>
<feature type="region of interest" description="Disordered" evidence="1">
    <location>
        <begin position="358"/>
        <end position="452"/>
    </location>
</feature>
<gene>
    <name evidence="2" type="ORF">SEMRO_344_G122250.1</name>
</gene>
<feature type="region of interest" description="Disordered" evidence="1">
    <location>
        <begin position="309"/>
        <end position="329"/>
    </location>
</feature>
<feature type="compositionally biased region" description="Polar residues" evidence="1">
    <location>
        <begin position="406"/>
        <end position="416"/>
    </location>
</feature>
<organism evidence="2 3">
    <name type="scientific">Seminavis robusta</name>
    <dbReference type="NCBI Taxonomy" id="568900"/>
    <lineage>
        <taxon>Eukaryota</taxon>
        <taxon>Sar</taxon>
        <taxon>Stramenopiles</taxon>
        <taxon>Ochrophyta</taxon>
        <taxon>Bacillariophyta</taxon>
        <taxon>Bacillariophyceae</taxon>
        <taxon>Bacillariophycidae</taxon>
        <taxon>Naviculales</taxon>
        <taxon>Naviculaceae</taxon>
        <taxon>Seminavis</taxon>
    </lineage>
</organism>
<comment type="caution">
    <text evidence="2">The sequence shown here is derived from an EMBL/GenBank/DDBJ whole genome shotgun (WGS) entry which is preliminary data.</text>
</comment>
<feature type="region of interest" description="Disordered" evidence="1">
    <location>
        <begin position="464"/>
        <end position="487"/>
    </location>
</feature>
<evidence type="ECO:0000313" key="3">
    <source>
        <dbReference type="Proteomes" id="UP001153069"/>
    </source>
</evidence>
<feature type="compositionally biased region" description="Acidic residues" evidence="1">
    <location>
        <begin position="360"/>
        <end position="369"/>
    </location>
</feature>
<sequence length="487" mass="53626">MASLELEEFVFSESMTAPSIKDEDEEDLFGDDSVMEGVAAIIEGTGTDEPTPLPDEEEVEDLLSAKLMNGFMLLEIPCPRCLIPLVKKPVDGTDHGHHTGSADRKPKLVTPASIAAIPKPIKGIPFCVICENYVVTTQEEIQWLTQLKYLGEMQDQQQHGSSEEEMVTIDTRTLMELTAKLEGSSTSKASASIRTPSILNSTHEELSTAAPEQQDWLSRQSSSATNNTPSNSSMSSMILFKQSFSKFHKSPKSRRNRRSMDSSSVVSNNSGSSYCTLRGKRLMGIAASQDDEGVEIRMEGSSVAVSLEDSLATDNKSAASQQQREARDEDMEAIGALWKFVSSDNDDADERELVLPEHDYGDDEGEEPPNLDLLQHESSEGSDRSMVPPPDPLKKTTRPPLLPPTATRQTDSMTTAEETDLDDTVVGNTQEGEDEGVPNEDSMGSFDNVGNNNMVIVSDSIHYIDTDQEDDGQQQQQQQRQVKRWKK</sequence>
<accession>A0A9N8DWZ6</accession>
<feature type="compositionally biased region" description="Low complexity" evidence="1">
    <location>
        <begin position="221"/>
        <end position="234"/>
    </location>
</feature>
<protein>
    <submittedName>
        <fullName evidence="2">Uncharacterized protein</fullName>
    </submittedName>
</protein>
<dbReference type="AlphaFoldDB" id="A0A9N8DWZ6"/>
<dbReference type="Proteomes" id="UP001153069">
    <property type="component" value="Unassembled WGS sequence"/>
</dbReference>
<feature type="compositionally biased region" description="Low complexity" evidence="1">
    <location>
        <begin position="261"/>
        <end position="271"/>
    </location>
</feature>
<feature type="compositionally biased region" description="Basic residues" evidence="1">
    <location>
        <begin position="247"/>
        <end position="257"/>
    </location>
</feature>
<dbReference type="EMBL" id="CAICTM010000343">
    <property type="protein sequence ID" value="CAB9508366.1"/>
    <property type="molecule type" value="Genomic_DNA"/>
</dbReference>
<evidence type="ECO:0000256" key="1">
    <source>
        <dbReference type="SAM" id="MobiDB-lite"/>
    </source>
</evidence>
<name>A0A9N8DWZ6_9STRA</name>
<feature type="region of interest" description="Disordered" evidence="1">
    <location>
        <begin position="247"/>
        <end position="271"/>
    </location>
</feature>
<feature type="region of interest" description="Disordered" evidence="1">
    <location>
        <begin position="204"/>
        <end position="234"/>
    </location>
</feature>